<dbReference type="CDD" id="cd04860">
    <property type="entry name" value="AE_Prim_S"/>
    <property type="match status" value="1"/>
</dbReference>
<evidence type="ECO:0000256" key="7">
    <source>
        <dbReference type="ARBA" id="ARBA00022723"/>
    </source>
</evidence>
<evidence type="ECO:0000256" key="4">
    <source>
        <dbReference type="ARBA" id="ARBA00022679"/>
    </source>
</evidence>
<evidence type="ECO:0000256" key="8">
    <source>
        <dbReference type="ARBA" id="ARBA00022833"/>
    </source>
</evidence>
<dbReference type="OrthoDB" id="19606at2759"/>
<keyword evidence="2 10" id="KW-0240">DNA-directed RNA polymerase</keyword>
<dbReference type="SUPFAM" id="SSF56747">
    <property type="entry name" value="Prim-pol domain"/>
    <property type="match status" value="1"/>
</dbReference>
<dbReference type="InterPro" id="IPR002755">
    <property type="entry name" value="DNA_primase_S"/>
</dbReference>
<evidence type="ECO:0000256" key="3">
    <source>
        <dbReference type="ARBA" id="ARBA00022515"/>
    </source>
</evidence>
<keyword evidence="6 10" id="KW-0235">DNA replication</keyword>
<evidence type="ECO:0000256" key="10">
    <source>
        <dbReference type="RuleBase" id="RU003514"/>
    </source>
</evidence>
<accession>A0A3G2S861</accession>
<dbReference type="EC" id="2.7.7.-" evidence="10"/>
<sequence length="461" mass="52811">MAAVEAPDAMEEDKAWDQAVSRMDEPVMSQSKADDSVDPMALLVYYRRILPFKSLYMWLNRDITPARNFTHREFALTLQNNAYLRYQSYSTWDEWKKEVCRLNPSRFEIGPVYSAKPKDRKTMQKATFRPVARELVFDIDMTDYDEIRTCCSDKSICHRCWKWIGVAAEVLDMTLREDFGFKHIVWVYSGRRGIHCWVSDQEAFVLADDARKALVGWIEVIKGSANQAKKVSLGASAPGFHRTLHPSLRRALGHDILTATSSTAHARHRGLLQRAFVDLVLQDQDCFRAQDRSDVLLSLLPASDADALAKLQAKWATSRSSVQKWDDVLEVAARSQERLRPAWVAALEDIVLQYTYPRIDSEVSKRQNHLLKAPFVVHPSTGRICVPLELEQIQSFDPQTSAPTVEQVLQELNQVAEASGHNEWENTSLRPFVAQFDQVCTRIVRQAQEQKRIAQRQSLDF</sequence>
<keyword evidence="3 10" id="KW-0639">Primosome</keyword>
<dbReference type="GO" id="GO:0005658">
    <property type="term" value="C:alpha DNA polymerase:primase complex"/>
    <property type="evidence" value="ECO:0007669"/>
    <property type="project" value="UniProtKB-ARBA"/>
</dbReference>
<keyword evidence="9" id="KW-0804">Transcription</keyword>
<keyword evidence="4 10" id="KW-0808">Transferase</keyword>
<keyword evidence="8" id="KW-0862">Zinc</keyword>
<dbReference type="Proteomes" id="UP000269793">
    <property type="component" value="Chromosome VI"/>
</dbReference>
<evidence type="ECO:0000313" key="12">
    <source>
        <dbReference type="Proteomes" id="UP000269793"/>
    </source>
</evidence>
<dbReference type="AlphaFoldDB" id="A0A3G2S861"/>
<dbReference type="PANTHER" id="PTHR10536">
    <property type="entry name" value="DNA PRIMASE SMALL SUBUNIT"/>
    <property type="match status" value="1"/>
</dbReference>
<dbReference type="STRING" id="425264.A0A3G2S861"/>
<name>A0A3G2S861_MALR7</name>
<dbReference type="EMBL" id="CP033153">
    <property type="protein sequence ID" value="AYO44284.1"/>
    <property type="molecule type" value="Genomic_DNA"/>
</dbReference>
<gene>
    <name evidence="11" type="primary">pri1</name>
    <name evidence="11" type="ORF">DNF11_3334</name>
</gene>
<keyword evidence="12" id="KW-1185">Reference proteome</keyword>
<keyword evidence="7" id="KW-0479">Metal-binding</keyword>
<dbReference type="GO" id="GO:0003899">
    <property type="term" value="F:DNA-directed RNA polymerase activity"/>
    <property type="evidence" value="ECO:0007669"/>
    <property type="project" value="InterPro"/>
</dbReference>
<comment type="similarity">
    <text evidence="1 10">Belongs to the eukaryotic-type primase small subunit family.</text>
</comment>
<evidence type="ECO:0000256" key="9">
    <source>
        <dbReference type="ARBA" id="ARBA00023163"/>
    </source>
</evidence>
<proteinExistence type="inferred from homology"/>
<dbReference type="GO" id="GO:0046872">
    <property type="term" value="F:metal ion binding"/>
    <property type="evidence" value="ECO:0007669"/>
    <property type="project" value="UniProtKB-KW"/>
</dbReference>
<evidence type="ECO:0000256" key="5">
    <source>
        <dbReference type="ARBA" id="ARBA00022695"/>
    </source>
</evidence>
<evidence type="ECO:0000256" key="2">
    <source>
        <dbReference type="ARBA" id="ARBA00022478"/>
    </source>
</evidence>
<protein>
    <recommendedName>
        <fullName evidence="10">DNA primase</fullName>
        <ecNumber evidence="10">2.7.7.-</ecNumber>
    </recommendedName>
</protein>
<organism evidence="11 12">
    <name type="scientific">Malassezia restricta (strain ATCC 96810 / NBRC 103918 / CBS 7877)</name>
    <name type="common">Seborrheic dermatitis infection agent</name>
    <dbReference type="NCBI Taxonomy" id="425264"/>
    <lineage>
        <taxon>Eukaryota</taxon>
        <taxon>Fungi</taxon>
        <taxon>Dikarya</taxon>
        <taxon>Basidiomycota</taxon>
        <taxon>Ustilaginomycotina</taxon>
        <taxon>Malasseziomycetes</taxon>
        <taxon>Malasseziales</taxon>
        <taxon>Malasseziaceae</taxon>
        <taxon>Malassezia</taxon>
    </lineage>
</organism>
<dbReference type="FunFam" id="3.90.920.10:FF:000003">
    <property type="entry name" value="DNA primase"/>
    <property type="match status" value="1"/>
</dbReference>
<dbReference type="Pfam" id="PF01896">
    <property type="entry name" value="DNA_primase_S"/>
    <property type="match status" value="1"/>
</dbReference>
<dbReference type="InterPro" id="IPR014052">
    <property type="entry name" value="DNA_primase_ssu_euk/arc"/>
</dbReference>
<dbReference type="GO" id="GO:0006269">
    <property type="term" value="P:DNA replication, synthesis of primer"/>
    <property type="evidence" value="ECO:0007669"/>
    <property type="project" value="UniProtKB-KW"/>
</dbReference>
<dbReference type="VEuPathDB" id="FungiDB:DNF11_3334"/>
<evidence type="ECO:0000256" key="1">
    <source>
        <dbReference type="ARBA" id="ARBA00009762"/>
    </source>
</evidence>
<keyword evidence="5 11" id="KW-0548">Nucleotidyltransferase</keyword>
<dbReference type="Gene3D" id="3.90.920.10">
    <property type="entry name" value="DNA primase, PRIM domain"/>
    <property type="match status" value="1"/>
</dbReference>
<evidence type="ECO:0000313" key="11">
    <source>
        <dbReference type="EMBL" id="AYO44284.1"/>
    </source>
</evidence>
<evidence type="ECO:0000256" key="6">
    <source>
        <dbReference type="ARBA" id="ARBA00022705"/>
    </source>
</evidence>
<reference evidence="11 12" key="1">
    <citation type="submission" date="2018-10" db="EMBL/GenBank/DDBJ databases">
        <title>Complete genome sequence of Malassezia restricta CBS 7877.</title>
        <authorList>
            <person name="Morand S.C."/>
            <person name="Bertignac M."/>
            <person name="Iltis A."/>
            <person name="Kolder I."/>
            <person name="Pirovano W."/>
            <person name="Jourdain R."/>
            <person name="Clavaud C."/>
        </authorList>
    </citation>
    <scope>NUCLEOTIDE SEQUENCE [LARGE SCALE GENOMIC DNA]</scope>
    <source>
        <strain evidence="11 12">CBS 7877</strain>
    </source>
</reference>
<dbReference type="NCBIfam" id="TIGR00335">
    <property type="entry name" value="primase_sml"/>
    <property type="match status" value="1"/>
</dbReference>